<evidence type="ECO:0000259" key="1">
    <source>
        <dbReference type="SMART" id="SM00829"/>
    </source>
</evidence>
<dbReference type="PANTHER" id="PTHR43677:SF11">
    <property type="entry name" value="ZINC-CONTAINING ALCOHOL DEHYDROGENASE"/>
    <property type="match status" value="1"/>
</dbReference>
<dbReference type="SMART" id="SM00829">
    <property type="entry name" value="PKS_ER"/>
    <property type="match status" value="1"/>
</dbReference>
<dbReference type="SUPFAM" id="SSF51735">
    <property type="entry name" value="NAD(P)-binding Rossmann-fold domains"/>
    <property type="match status" value="1"/>
</dbReference>
<dbReference type="InterPro" id="IPR013149">
    <property type="entry name" value="ADH-like_C"/>
</dbReference>
<evidence type="ECO:0000313" key="2">
    <source>
        <dbReference type="EMBL" id="APG06120.1"/>
    </source>
</evidence>
<dbReference type="PANTHER" id="PTHR43677">
    <property type="entry name" value="SHORT-CHAIN DEHYDROGENASE/REDUCTASE"/>
    <property type="match status" value="1"/>
</dbReference>
<dbReference type="Gene3D" id="3.90.180.10">
    <property type="entry name" value="Medium-chain alcohol dehydrogenases, catalytic domain"/>
    <property type="match status" value="1"/>
</dbReference>
<dbReference type="GO" id="GO:0016491">
    <property type="term" value="F:oxidoreductase activity"/>
    <property type="evidence" value="ECO:0007669"/>
    <property type="project" value="InterPro"/>
</dbReference>
<dbReference type="AlphaFoldDB" id="A0A1L3EYN5"/>
<evidence type="ECO:0000313" key="3">
    <source>
        <dbReference type="Proteomes" id="UP000182987"/>
    </source>
</evidence>
<dbReference type="InterPro" id="IPR051397">
    <property type="entry name" value="Zn-ADH-like_protein"/>
</dbReference>
<dbReference type="KEGG" id="lrz:BJI69_20925"/>
<proteinExistence type="predicted"/>
<dbReference type="Proteomes" id="UP000182987">
    <property type="component" value="Chromosome"/>
</dbReference>
<sequence>MKAAVVYEAGKAPVFAEFETPVAQAGEALIAVKASALTQFTRSRASGAHYSADAALPAIAGSDGVGVTGEGRRVYFILPQAPFGALAEVTRVRAGFCIPVPDGIDDVTAAALANPGMSAWAALVYRAQIKPGDTVLINGATGTAGRLAVQLAKYLGADKIIATARDATALESVKALGADVVLPFQLDGGDKAEEGAARFGAALEAQLKEGIDVVIDYLWGKSAEAIIVAIAKAVDDARPVRFVQVGSSSGGEITLPGAALRSSAIVLMGSGIKSVPLPDLLAAVGHVFSVAVSANLKIATRVLPLADVQTAWSADGGKARIVFVTS</sequence>
<reference evidence="3" key="1">
    <citation type="submission" date="2016-09" db="EMBL/GenBank/DDBJ databases">
        <authorList>
            <person name="Lysoe E."/>
        </authorList>
    </citation>
    <scope>NUCLEOTIDE SEQUENCE [LARGE SCALE GENOMIC DNA]</scope>
    <source>
        <strain evidence="3">LJ96T</strain>
    </source>
</reference>
<keyword evidence="3" id="KW-1185">Reference proteome</keyword>
<dbReference type="SUPFAM" id="SSF50129">
    <property type="entry name" value="GroES-like"/>
    <property type="match status" value="1"/>
</dbReference>
<dbReference type="InterPro" id="IPR020843">
    <property type="entry name" value="ER"/>
</dbReference>
<dbReference type="InterPro" id="IPR036291">
    <property type="entry name" value="NAD(P)-bd_dom_sf"/>
</dbReference>
<dbReference type="Gene3D" id="3.40.50.720">
    <property type="entry name" value="NAD(P)-binding Rossmann-like Domain"/>
    <property type="match status" value="1"/>
</dbReference>
<dbReference type="OrthoDB" id="9787435at2"/>
<dbReference type="Pfam" id="PF00107">
    <property type="entry name" value="ADH_zinc_N"/>
    <property type="match status" value="1"/>
</dbReference>
<gene>
    <name evidence="2" type="ORF">BJI69_20925</name>
</gene>
<protein>
    <submittedName>
        <fullName evidence="2">Alcohol dehydrogenase</fullName>
    </submittedName>
</protein>
<feature type="domain" description="Enoyl reductase (ER)" evidence="1">
    <location>
        <begin position="10"/>
        <end position="267"/>
    </location>
</feature>
<dbReference type="STRING" id="1440763.BJI69_20925"/>
<dbReference type="RefSeq" id="WP_046965845.1">
    <property type="nucleotide sequence ID" value="NZ_CP017480.1"/>
</dbReference>
<dbReference type="InterPro" id="IPR011032">
    <property type="entry name" value="GroES-like_sf"/>
</dbReference>
<organism evidence="2 3">
    <name type="scientific">Luteibacter rhizovicinus DSM 16549</name>
    <dbReference type="NCBI Taxonomy" id="1440763"/>
    <lineage>
        <taxon>Bacteria</taxon>
        <taxon>Pseudomonadati</taxon>
        <taxon>Pseudomonadota</taxon>
        <taxon>Gammaproteobacteria</taxon>
        <taxon>Lysobacterales</taxon>
        <taxon>Rhodanobacteraceae</taxon>
        <taxon>Luteibacter</taxon>
    </lineage>
</organism>
<dbReference type="EMBL" id="CP017480">
    <property type="protein sequence ID" value="APG06120.1"/>
    <property type="molecule type" value="Genomic_DNA"/>
</dbReference>
<name>A0A1L3EYN5_9GAMM</name>
<accession>A0A1L3EYN5</accession>